<reference evidence="1 2" key="1">
    <citation type="submission" date="2021-02" db="EMBL/GenBank/DDBJ databases">
        <title>Bacillus sp. RD4P76, an endophyte from a halophyte.</title>
        <authorList>
            <person name="Sun J.-Q."/>
        </authorList>
    </citation>
    <scope>NUCLEOTIDE SEQUENCE [LARGE SCALE GENOMIC DNA]</scope>
    <source>
        <strain evidence="1 2">RD4P76</strain>
    </source>
</reference>
<sequence>MKQEYKIPKSFFEESQYAQKVSMELNNDAGGLIFDRYFHDIGMQLHIDVVFEKQDRDGDTWFLGGNDHVQMIVNDEQEFYLLTITALDEQGHTLLQSFNIDSIQS</sequence>
<protein>
    <submittedName>
        <fullName evidence="1">Uncharacterized protein</fullName>
    </submittedName>
</protein>
<accession>A0ABS2DKX3</accession>
<dbReference type="Proteomes" id="UP001518925">
    <property type="component" value="Unassembled WGS sequence"/>
</dbReference>
<dbReference type="RefSeq" id="WP_204203535.1">
    <property type="nucleotide sequence ID" value="NZ_JAFELM010000030.1"/>
</dbReference>
<evidence type="ECO:0000313" key="1">
    <source>
        <dbReference type="EMBL" id="MBM6618176.1"/>
    </source>
</evidence>
<evidence type="ECO:0000313" key="2">
    <source>
        <dbReference type="Proteomes" id="UP001518925"/>
    </source>
</evidence>
<dbReference type="EMBL" id="JAFELM010000030">
    <property type="protein sequence ID" value="MBM6618176.1"/>
    <property type="molecule type" value="Genomic_DNA"/>
</dbReference>
<name>A0ABS2DKX3_9BACI</name>
<keyword evidence="2" id="KW-1185">Reference proteome</keyword>
<comment type="caution">
    <text evidence="1">The sequence shown here is derived from an EMBL/GenBank/DDBJ whole genome shotgun (WGS) entry which is preliminary data.</text>
</comment>
<proteinExistence type="predicted"/>
<organism evidence="1 2">
    <name type="scientific">Bacillus suaedaesalsae</name>
    <dbReference type="NCBI Taxonomy" id="2810349"/>
    <lineage>
        <taxon>Bacteria</taxon>
        <taxon>Bacillati</taxon>
        <taxon>Bacillota</taxon>
        <taxon>Bacilli</taxon>
        <taxon>Bacillales</taxon>
        <taxon>Bacillaceae</taxon>
        <taxon>Bacillus</taxon>
    </lineage>
</organism>
<gene>
    <name evidence="1" type="ORF">JR050_10955</name>
</gene>